<dbReference type="PANTHER" id="PTHR33121">
    <property type="entry name" value="CYCLIC DI-GMP PHOSPHODIESTERASE PDEF"/>
    <property type="match status" value="1"/>
</dbReference>
<dbReference type="FunFam" id="3.20.20.450:FF:000001">
    <property type="entry name" value="Cyclic di-GMP phosphodiesterase yahA"/>
    <property type="match status" value="1"/>
</dbReference>
<reference evidence="3" key="1">
    <citation type="submission" date="2020-09" db="EMBL/GenBank/DDBJ databases">
        <title>Genome seq and assembly of Tianweitania sp.</title>
        <authorList>
            <person name="Chhetri G."/>
        </authorList>
    </citation>
    <scope>NUCLEOTIDE SEQUENCE</scope>
    <source>
        <strain evidence="3">Rool2</strain>
    </source>
</reference>
<dbReference type="CDD" id="cd01948">
    <property type="entry name" value="EAL"/>
    <property type="match status" value="1"/>
</dbReference>
<feature type="transmembrane region" description="Helical" evidence="1">
    <location>
        <begin position="35"/>
        <end position="51"/>
    </location>
</feature>
<dbReference type="Pfam" id="PF00563">
    <property type="entry name" value="EAL"/>
    <property type="match status" value="1"/>
</dbReference>
<dbReference type="PROSITE" id="PS50883">
    <property type="entry name" value="EAL"/>
    <property type="match status" value="1"/>
</dbReference>
<gene>
    <name evidence="3" type="ORF">ICI42_20245</name>
</gene>
<name>A0A8J6PXC8_9HYPH</name>
<keyword evidence="1" id="KW-0812">Transmembrane</keyword>
<dbReference type="GO" id="GO:0071111">
    <property type="term" value="F:cyclic-guanylate-specific phosphodiesterase activity"/>
    <property type="evidence" value="ECO:0007669"/>
    <property type="project" value="InterPro"/>
</dbReference>
<dbReference type="RefSeq" id="WP_188166419.1">
    <property type="nucleotide sequence ID" value="NZ_JACVVX010000008.1"/>
</dbReference>
<feature type="transmembrane region" description="Helical" evidence="1">
    <location>
        <begin position="132"/>
        <end position="155"/>
    </location>
</feature>
<evidence type="ECO:0000313" key="4">
    <source>
        <dbReference type="Proteomes" id="UP000643405"/>
    </source>
</evidence>
<keyword evidence="4" id="KW-1185">Reference proteome</keyword>
<organism evidence="3 4">
    <name type="scientific">Oryzicola mucosus</name>
    <dbReference type="NCBI Taxonomy" id="2767425"/>
    <lineage>
        <taxon>Bacteria</taxon>
        <taxon>Pseudomonadati</taxon>
        <taxon>Pseudomonadota</taxon>
        <taxon>Alphaproteobacteria</taxon>
        <taxon>Hyphomicrobiales</taxon>
        <taxon>Phyllobacteriaceae</taxon>
        <taxon>Oryzicola</taxon>
    </lineage>
</organism>
<feature type="transmembrane region" description="Helical" evidence="1">
    <location>
        <begin position="63"/>
        <end position="81"/>
    </location>
</feature>
<feature type="transmembrane region" description="Helical" evidence="1">
    <location>
        <begin position="205"/>
        <end position="224"/>
    </location>
</feature>
<feature type="domain" description="EAL" evidence="2">
    <location>
        <begin position="267"/>
        <end position="521"/>
    </location>
</feature>
<dbReference type="InterPro" id="IPR035919">
    <property type="entry name" value="EAL_sf"/>
</dbReference>
<evidence type="ECO:0000259" key="2">
    <source>
        <dbReference type="PROSITE" id="PS50883"/>
    </source>
</evidence>
<dbReference type="AlphaFoldDB" id="A0A8J6PXC8"/>
<dbReference type="Gene3D" id="3.20.20.450">
    <property type="entry name" value="EAL domain"/>
    <property type="match status" value="1"/>
</dbReference>
<evidence type="ECO:0000256" key="1">
    <source>
        <dbReference type="SAM" id="Phobius"/>
    </source>
</evidence>
<dbReference type="EMBL" id="JACVVX010000008">
    <property type="protein sequence ID" value="MBD0416986.1"/>
    <property type="molecule type" value="Genomic_DNA"/>
</dbReference>
<sequence>MALAAVVLGMAVVVGYVLGWERLWRPFPGGPATHPLTAVCFILLGLSALLTRPTQASNPSAALAFLAGTLAAVRMLTMATGQDDAFQAWSPFGDTLAMGAAAGQPISMGLGASIMIVLLAVGLCLVRCRLPVLSQVMAVAAAYPPLFAIVGYVYGVDDFRGLFSGMTLGMGTLCVGAVLGRTAHRGPLRSLLAAGSGGREARRQVLLLVGVCFALGFIATRSGFDQEARILAVETSVAVLAIVLVLLNATHRLDRAVLRRKDDAFVKPPLVADLKKARSRGEIFLVYQPQVNLADEEVVGVEALVRWSHPIRGLVSPNEFIPLAEAHGLINSLGSWVLEEACRQAASWDEDVLKGVAISVNVSPLQLAAPGFADMVQQIEHKTGLATERLILEITESSMVRDNERGFRLLDELRRRGVHIAIDDFGTGYSSLSYLRDLPSDYLKIDRSFVRDVPGKPEAEAIARAVVAVGKSLGYQIVAEGIETRQQADFLQSIWCDKGQGYLYAHPMRAGELADWARKRTRRVAETSPQHMEV</sequence>
<feature type="transmembrane region" description="Helical" evidence="1">
    <location>
        <begin position="230"/>
        <end position="250"/>
    </location>
</feature>
<accession>A0A8J6PXC8</accession>
<keyword evidence="1" id="KW-0472">Membrane</keyword>
<dbReference type="InterPro" id="IPR050706">
    <property type="entry name" value="Cyclic-di-GMP_PDE-like"/>
</dbReference>
<protein>
    <submittedName>
        <fullName evidence="3">EAL domain-containing protein</fullName>
    </submittedName>
</protein>
<comment type="caution">
    <text evidence="3">The sequence shown here is derived from an EMBL/GenBank/DDBJ whole genome shotgun (WGS) entry which is preliminary data.</text>
</comment>
<evidence type="ECO:0000313" key="3">
    <source>
        <dbReference type="EMBL" id="MBD0416986.1"/>
    </source>
</evidence>
<dbReference type="SMART" id="SM00052">
    <property type="entry name" value="EAL"/>
    <property type="match status" value="1"/>
</dbReference>
<proteinExistence type="predicted"/>
<dbReference type="PANTHER" id="PTHR33121:SF79">
    <property type="entry name" value="CYCLIC DI-GMP PHOSPHODIESTERASE PDED-RELATED"/>
    <property type="match status" value="1"/>
</dbReference>
<dbReference type="SUPFAM" id="SSF141868">
    <property type="entry name" value="EAL domain-like"/>
    <property type="match status" value="1"/>
</dbReference>
<dbReference type="InterPro" id="IPR001633">
    <property type="entry name" value="EAL_dom"/>
</dbReference>
<keyword evidence="1" id="KW-1133">Transmembrane helix</keyword>
<dbReference type="Proteomes" id="UP000643405">
    <property type="component" value="Unassembled WGS sequence"/>
</dbReference>
<feature type="transmembrane region" description="Helical" evidence="1">
    <location>
        <begin position="161"/>
        <end position="184"/>
    </location>
</feature>
<feature type="transmembrane region" description="Helical" evidence="1">
    <location>
        <begin position="101"/>
        <end position="125"/>
    </location>
</feature>